<protein>
    <recommendedName>
        <fullName evidence="1">Bulb-type lectin domain-containing protein</fullName>
    </recommendedName>
</protein>
<feature type="domain" description="Bulb-type lectin" evidence="1">
    <location>
        <begin position="1"/>
        <end position="68"/>
    </location>
</feature>
<dbReference type="PROSITE" id="PS50927">
    <property type="entry name" value="BULB_LECTIN"/>
    <property type="match status" value="1"/>
</dbReference>
<dbReference type="InterPro" id="IPR001480">
    <property type="entry name" value="Bulb-type_lectin_dom"/>
</dbReference>
<dbReference type="Proteomes" id="UP001592528">
    <property type="component" value="Unassembled WGS sequence"/>
</dbReference>
<dbReference type="RefSeq" id="WP_198037669.1">
    <property type="nucleotide sequence ID" value="NZ_JBHEZZ010000046.1"/>
</dbReference>
<organism evidence="2 3">
    <name type="scientific">Streptacidiphilus cavernicola</name>
    <dbReference type="NCBI Taxonomy" id="3342716"/>
    <lineage>
        <taxon>Bacteria</taxon>
        <taxon>Bacillati</taxon>
        <taxon>Actinomycetota</taxon>
        <taxon>Actinomycetes</taxon>
        <taxon>Kitasatosporales</taxon>
        <taxon>Streptomycetaceae</taxon>
        <taxon>Streptacidiphilus</taxon>
    </lineage>
</organism>
<accession>A0ABV6V158</accession>
<dbReference type="EMBL" id="JBHEZZ010000046">
    <property type="protein sequence ID" value="MFC1407457.1"/>
    <property type="molecule type" value="Genomic_DNA"/>
</dbReference>
<dbReference type="SUPFAM" id="SSF51110">
    <property type="entry name" value="alpha-D-mannose-specific plant lectins"/>
    <property type="match status" value="1"/>
</dbReference>
<evidence type="ECO:0000313" key="2">
    <source>
        <dbReference type="EMBL" id="MFC1407457.1"/>
    </source>
</evidence>
<reference evidence="2 3" key="1">
    <citation type="submission" date="2024-09" db="EMBL/GenBank/DDBJ databases">
        <authorList>
            <person name="Lee S.D."/>
        </authorList>
    </citation>
    <scope>NUCLEOTIDE SEQUENCE [LARGE SCALE GENOMIC DNA]</scope>
    <source>
        <strain evidence="2 3">N1-5</strain>
    </source>
</reference>
<dbReference type="Gene3D" id="2.90.10.10">
    <property type="entry name" value="Bulb-type lectin domain"/>
    <property type="match status" value="1"/>
</dbReference>
<evidence type="ECO:0000313" key="3">
    <source>
        <dbReference type="Proteomes" id="UP001592528"/>
    </source>
</evidence>
<name>A0ABV6V158_9ACTN</name>
<comment type="caution">
    <text evidence="2">The sequence shown here is derived from an EMBL/GenBank/DDBJ whole genome shotgun (WGS) entry which is preliminary data.</text>
</comment>
<keyword evidence="3" id="KW-1185">Reference proteome</keyword>
<gene>
    <name evidence="2" type="ORF">ACEZDJ_39885</name>
</gene>
<sequence length="68" mass="7507">MVWRSPGTPDNPGVCILQRDGNLVIYNRYCKATWATATRGATNVLHIEDSGSIQLRTAAGTRPWTNHP</sequence>
<evidence type="ECO:0000259" key="1">
    <source>
        <dbReference type="PROSITE" id="PS50927"/>
    </source>
</evidence>
<dbReference type="InterPro" id="IPR036426">
    <property type="entry name" value="Bulb-type_lectin_dom_sf"/>
</dbReference>
<proteinExistence type="predicted"/>